<accession>A0A9W8N020</accession>
<dbReference type="GO" id="GO:0005739">
    <property type="term" value="C:mitochondrion"/>
    <property type="evidence" value="ECO:0007669"/>
    <property type="project" value="TreeGrafter"/>
</dbReference>
<keyword evidence="2" id="KW-1185">Reference proteome</keyword>
<dbReference type="PANTHER" id="PTHR36091:SF1">
    <property type="entry name" value="ALTERED INHERITANCE OF MITOCHONDRIA PROTEIN 9, MITOCHONDRIAL"/>
    <property type="match status" value="1"/>
</dbReference>
<gene>
    <name evidence="1" type="ORF">NLJ89_g1398</name>
</gene>
<comment type="caution">
    <text evidence="1">The sequence shown here is derived from an EMBL/GenBank/DDBJ whole genome shotgun (WGS) entry which is preliminary data.</text>
</comment>
<organism evidence="1 2">
    <name type="scientific">Agrocybe chaxingu</name>
    <dbReference type="NCBI Taxonomy" id="84603"/>
    <lineage>
        <taxon>Eukaryota</taxon>
        <taxon>Fungi</taxon>
        <taxon>Dikarya</taxon>
        <taxon>Basidiomycota</taxon>
        <taxon>Agaricomycotina</taxon>
        <taxon>Agaricomycetes</taxon>
        <taxon>Agaricomycetidae</taxon>
        <taxon>Agaricales</taxon>
        <taxon>Agaricineae</taxon>
        <taxon>Strophariaceae</taxon>
        <taxon>Agrocybe</taxon>
    </lineage>
</organism>
<dbReference type="InterPro" id="IPR051035">
    <property type="entry name" value="Mito_inheritance_9"/>
</dbReference>
<reference evidence="1" key="1">
    <citation type="submission" date="2022-07" db="EMBL/GenBank/DDBJ databases">
        <title>Genome Sequence of Agrocybe chaxingu.</title>
        <authorList>
            <person name="Buettner E."/>
        </authorList>
    </citation>
    <scope>NUCLEOTIDE SEQUENCE</scope>
    <source>
        <strain evidence="1">MP-N11</strain>
    </source>
</reference>
<protein>
    <submittedName>
        <fullName evidence="1">Uncharacterized protein</fullName>
    </submittedName>
</protein>
<dbReference type="EMBL" id="JANKHO010000072">
    <property type="protein sequence ID" value="KAJ3516000.1"/>
    <property type="molecule type" value="Genomic_DNA"/>
</dbReference>
<name>A0A9W8N020_9AGAR</name>
<dbReference type="AlphaFoldDB" id="A0A9W8N020"/>
<evidence type="ECO:0000313" key="2">
    <source>
        <dbReference type="Proteomes" id="UP001148786"/>
    </source>
</evidence>
<sequence length="217" mass="24745">MQATLSPLLHYAASPYVDYTPGSSTNPKFTPGYENLDVEQKKIADRALKAAFRARAYELKMKALNPAMIDVIDQAPLRELSIRPIRAVTRGMSEGLPAIRDALIDVCDYWDIIVGSHPKGVSTLPCPVRYSDVERERHTAEYDSLIKPWRLRETLHEQLGLDPDGFVLSEKYDRVKEAHDRVQEKLINEAEPEDKEWLVRCWPCQDGQLAYTSETCQ</sequence>
<dbReference type="PANTHER" id="PTHR36091">
    <property type="entry name" value="ALTERED INHERITANCE OF MITOCHONDRIA PROTEIN 9, MITOCHONDRIAL"/>
    <property type="match status" value="1"/>
</dbReference>
<evidence type="ECO:0000313" key="1">
    <source>
        <dbReference type="EMBL" id="KAJ3516000.1"/>
    </source>
</evidence>
<proteinExistence type="predicted"/>
<dbReference type="Proteomes" id="UP001148786">
    <property type="component" value="Unassembled WGS sequence"/>
</dbReference>
<dbReference type="OrthoDB" id="2831558at2759"/>